<protein>
    <submittedName>
        <fullName evidence="8">OmpA family protein</fullName>
    </submittedName>
</protein>
<dbReference type="PANTHER" id="PTHR30329">
    <property type="entry name" value="STATOR ELEMENT OF FLAGELLAR MOTOR COMPLEX"/>
    <property type="match status" value="1"/>
</dbReference>
<reference evidence="8 9" key="1">
    <citation type="submission" date="2021-09" db="EMBL/GenBank/DDBJ databases">
        <title>Isoptericola luteus sp. nov., a novel bacterium isolated from Harbin, the capital city of Heilongjiang province.</title>
        <authorList>
            <person name="Li J."/>
        </authorList>
    </citation>
    <scope>NUCLEOTIDE SEQUENCE [LARGE SCALE GENOMIC DNA]</scope>
    <source>
        <strain evidence="8 9">NEAU-Y5</strain>
    </source>
</reference>
<organism evidence="8 9">
    <name type="scientific">Isoptericola luteus</name>
    <dbReference type="NCBI Taxonomy" id="2879484"/>
    <lineage>
        <taxon>Bacteria</taxon>
        <taxon>Bacillati</taxon>
        <taxon>Actinomycetota</taxon>
        <taxon>Actinomycetes</taxon>
        <taxon>Micrococcales</taxon>
        <taxon>Promicromonosporaceae</taxon>
        <taxon>Isoptericola</taxon>
    </lineage>
</organism>
<keyword evidence="9" id="KW-1185">Reference proteome</keyword>
<feature type="region of interest" description="Disordered" evidence="5">
    <location>
        <begin position="26"/>
        <end position="53"/>
    </location>
</feature>
<name>A0ABS7ZG69_9MICO</name>
<evidence type="ECO:0000259" key="7">
    <source>
        <dbReference type="PROSITE" id="PS51123"/>
    </source>
</evidence>
<dbReference type="SUPFAM" id="SSF103088">
    <property type="entry name" value="OmpA-like"/>
    <property type="match status" value="1"/>
</dbReference>
<dbReference type="Gene3D" id="3.30.1330.60">
    <property type="entry name" value="OmpA-like domain"/>
    <property type="match status" value="1"/>
</dbReference>
<dbReference type="RefSeq" id="WP_225564354.1">
    <property type="nucleotide sequence ID" value="NZ_JAIXCQ010000002.1"/>
</dbReference>
<dbReference type="PRINTS" id="PR01021">
    <property type="entry name" value="OMPADOMAIN"/>
</dbReference>
<feature type="region of interest" description="Disordered" evidence="5">
    <location>
        <begin position="204"/>
        <end position="238"/>
    </location>
</feature>
<feature type="signal peptide" evidence="6">
    <location>
        <begin position="1"/>
        <end position="26"/>
    </location>
</feature>
<evidence type="ECO:0000313" key="8">
    <source>
        <dbReference type="EMBL" id="MCA5892584.1"/>
    </source>
</evidence>
<evidence type="ECO:0000313" key="9">
    <source>
        <dbReference type="Proteomes" id="UP001319870"/>
    </source>
</evidence>
<evidence type="ECO:0000256" key="2">
    <source>
        <dbReference type="ARBA" id="ARBA00023136"/>
    </source>
</evidence>
<dbReference type="InterPro" id="IPR006664">
    <property type="entry name" value="OMP_bac"/>
</dbReference>
<evidence type="ECO:0000256" key="5">
    <source>
        <dbReference type="SAM" id="MobiDB-lite"/>
    </source>
</evidence>
<comment type="caution">
    <text evidence="8">The sequence shown here is derived from an EMBL/GenBank/DDBJ whole genome shotgun (WGS) entry which is preliminary data.</text>
</comment>
<accession>A0ABS7ZG69</accession>
<dbReference type="CDD" id="cd07185">
    <property type="entry name" value="OmpA_C-like"/>
    <property type="match status" value="1"/>
</dbReference>
<sequence>MRRHRGAAAVAVAVLLVAGAAGPAGAAGAAGPVVSGADPSVTSSPGDRTPDPTLVEDAAEDLAADRARIEDTTITDTMRAAAVIDLAADDATHDLRTDDSTFVLRAEDSTTVLETERQEEDDTVVTLTSDLLFDFGEATLTAEAEAAVADLAGDVPQDATVRVDGHTDAIGSDARNLTLSKKRAHAVADVLSDARPDLTLEVEGHGESDPVAANEVEGDDNPAGRALNRRVEVTYPTG</sequence>
<feature type="domain" description="OmpA-like" evidence="7">
    <location>
        <begin position="120"/>
        <end position="238"/>
    </location>
</feature>
<feature type="chain" id="PRO_5045801946" evidence="6">
    <location>
        <begin position="27"/>
        <end position="238"/>
    </location>
</feature>
<dbReference type="InterPro" id="IPR050330">
    <property type="entry name" value="Bact_OuterMem_StrucFunc"/>
</dbReference>
<proteinExistence type="predicted"/>
<keyword evidence="6" id="KW-0732">Signal</keyword>
<comment type="subcellular location">
    <subcellularLocation>
        <location evidence="1">Cell outer membrane</location>
    </subcellularLocation>
</comment>
<evidence type="ECO:0000256" key="4">
    <source>
        <dbReference type="PROSITE-ProRule" id="PRU00473"/>
    </source>
</evidence>
<evidence type="ECO:0000256" key="1">
    <source>
        <dbReference type="ARBA" id="ARBA00004442"/>
    </source>
</evidence>
<dbReference type="Pfam" id="PF00691">
    <property type="entry name" value="OmpA"/>
    <property type="match status" value="1"/>
</dbReference>
<keyword evidence="3" id="KW-0998">Cell outer membrane</keyword>
<dbReference type="InterPro" id="IPR006665">
    <property type="entry name" value="OmpA-like"/>
</dbReference>
<evidence type="ECO:0000256" key="3">
    <source>
        <dbReference type="ARBA" id="ARBA00023237"/>
    </source>
</evidence>
<evidence type="ECO:0000256" key="6">
    <source>
        <dbReference type="SAM" id="SignalP"/>
    </source>
</evidence>
<dbReference type="EMBL" id="JAIXCQ010000002">
    <property type="protein sequence ID" value="MCA5892584.1"/>
    <property type="molecule type" value="Genomic_DNA"/>
</dbReference>
<keyword evidence="2 4" id="KW-0472">Membrane</keyword>
<dbReference type="Proteomes" id="UP001319870">
    <property type="component" value="Unassembled WGS sequence"/>
</dbReference>
<gene>
    <name evidence="8" type="ORF">LEP48_04345</name>
</gene>
<dbReference type="InterPro" id="IPR036737">
    <property type="entry name" value="OmpA-like_sf"/>
</dbReference>
<dbReference type="PROSITE" id="PS51123">
    <property type="entry name" value="OMPA_2"/>
    <property type="match status" value="1"/>
</dbReference>
<dbReference type="PANTHER" id="PTHR30329:SF21">
    <property type="entry name" value="LIPOPROTEIN YIAD-RELATED"/>
    <property type="match status" value="1"/>
</dbReference>